<gene>
    <name evidence="2" type="ORF">H8730_16385</name>
</gene>
<accession>A0A926I333</accession>
<dbReference type="Proteomes" id="UP000657006">
    <property type="component" value="Unassembled WGS sequence"/>
</dbReference>
<name>A0A926I333_9FIRM</name>
<organism evidence="2 3">
    <name type="scientific">Bianquea renquensis</name>
    <dbReference type="NCBI Taxonomy" id="2763661"/>
    <lineage>
        <taxon>Bacteria</taxon>
        <taxon>Bacillati</taxon>
        <taxon>Bacillota</taxon>
        <taxon>Clostridia</taxon>
        <taxon>Eubacteriales</taxon>
        <taxon>Bianqueaceae</taxon>
        <taxon>Bianquea</taxon>
    </lineage>
</organism>
<evidence type="ECO:0000313" key="2">
    <source>
        <dbReference type="EMBL" id="MBC8545118.1"/>
    </source>
</evidence>
<comment type="caution">
    <text evidence="2">The sequence shown here is derived from an EMBL/GenBank/DDBJ whole genome shotgun (WGS) entry which is preliminary data.</text>
</comment>
<proteinExistence type="predicted"/>
<dbReference type="AlphaFoldDB" id="A0A926I333"/>
<sequence length="75" mass="8523">MHAGKAENGSGQRAKGDKFLAAIVKTITPAEKRDEKCTPVREERQRPACKKEEKSPLAASRRPIRRRNKIKNARR</sequence>
<feature type="compositionally biased region" description="Basic residues" evidence="1">
    <location>
        <begin position="62"/>
        <end position="75"/>
    </location>
</feature>
<evidence type="ECO:0000256" key="1">
    <source>
        <dbReference type="SAM" id="MobiDB-lite"/>
    </source>
</evidence>
<keyword evidence="3" id="KW-1185">Reference proteome</keyword>
<dbReference type="EMBL" id="JACRSQ010000047">
    <property type="protein sequence ID" value="MBC8545118.1"/>
    <property type="molecule type" value="Genomic_DNA"/>
</dbReference>
<feature type="region of interest" description="Disordered" evidence="1">
    <location>
        <begin position="27"/>
        <end position="75"/>
    </location>
</feature>
<feature type="compositionally biased region" description="Basic and acidic residues" evidence="1">
    <location>
        <begin position="30"/>
        <end position="55"/>
    </location>
</feature>
<evidence type="ECO:0000313" key="3">
    <source>
        <dbReference type="Proteomes" id="UP000657006"/>
    </source>
</evidence>
<reference evidence="2" key="1">
    <citation type="submission" date="2020-08" db="EMBL/GenBank/DDBJ databases">
        <title>Genome public.</title>
        <authorList>
            <person name="Liu C."/>
            <person name="Sun Q."/>
        </authorList>
    </citation>
    <scope>NUCLEOTIDE SEQUENCE</scope>
    <source>
        <strain evidence="2">NSJ-32</strain>
    </source>
</reference>
<protein>
    <submittedName>
        <fullName evidence="2">Uncharacterized protein</fullName>
    </submittedName>
</protein>
<dbReference type="RefSeq" id="WP_249290203.1">
    <property type="nucleotide sequence ID" value="NZ_JACRSQ010000047.1"/>
</dbReference>